<name>X1QFE1_9ZZZZ</name>
<dbReference type="PANTHER" id="PTHR43731:SF14">
    <property type="entry name" value="PRESENILIN-ASSOCIATED RHOMBOID-LIKE PROTEIN, MITOCHONDRIAL"/>
    <property type="match status" value="1"/>
</dbReference>
<dbReference type="AlphaFoldDB" id="X1QFE1"/>
<evidence type="ECO:0000256" key="4">
    <source>
        <dbReference type="ARBA" id="ARBA00022801"/>
    </source>
</evidence>
<reference evidence="9" key="1">
    <citation type="journal article" date="2014" name="Front. Microbiol.">
        <title>High frequency of phylogenetically diverse reductive dehalogenase-homologous genes in deep subseafloor sedimentary metagenomes.</title>
        <authorList>
            <person name="Kawai M."/>
            <person name="Futagami T."/>
            <person name="Toyoda A."/>
            <person name="Takaki Y."/>
            <person name="Nishi S."/>
            <person name="Hori S."/>
            <person name="Arai W."/>
            <person name="Tsubouchi T."/>
            <person name="Morono Y."/>
            <person name="Uchiyama I."/>
            <person name="Ito T."/>
            <person name="Fujiyama A."/>
            <person name="Inagaki F."/>
            <person name="Takami H."/>
        </authorList>
    </citation>
    <scope>NUCLEOTIDE SEQUENCE</scope>
    <source>
        <strain evidence="9">Expedition CK06-06</strain>
    </source>
</reference>
<evidence type="ECO:0000256" key="1">
    <source>
        <dbReference type="ARBA" id="ARBA00004141"/>
    </source>
</evidence>
<protein>
    <recommendedName>
        <fullName evidence="8">Peptidase S54 rhomboid domain-containing protein</fullName>
    </recommendedName>
</protein>
<sequence length="100" mass="10737">GFIGGILGNILYILLAPPLSIAIGASGAVFALGGVLAIMRPKLRVLVFPIPVPLPLWAAVIGGFLIISFFPNVAWQAHLGGLAFGLTIGYFFRRRERIFF</sequence>
<dbReference type="InterPro" id="IPR035952">
    <property type="entry name" value="Rhomboid-like_sf"/>
</dbReference>
<dbReference type="InterPro" id="IPR050925">
    <property type="entry name" value="Rhomboid_protease_S54"/>
</dbReference>
<dbReference type="SUPFAM" id="SSF144091">
    <property type="entry name" value="Rhomboid-like"/>
    <property type="match status" value="1"/>
</dbReference>
<evidence type="ECO:0000313" key="9">
    <source>
        <dbReference type="EMBL" id="GAI53526.1"/>
    </source>
</evidence>
<keyword evidence="4" id="KW-0378">Hydrolase</keyword>
<evidence type="ECO:0000256" key="3">
    <source>
        <dbReference type="ARBA" id="ARBA00022692"/>
    </source>
</evidence>
<gene>
    <name evidence="9" type="ORF">S06H3_58273</name>
</gene>
<comment type="subcellular location">
    <subcellularLocation>
        <location evidence="1">Membrane</location>
        <topology evidence="1">Multi-pass membrane protein</topology>
    </subcellularLocation>
</comment>
<accession>X1QFE1</accession>
<keyword evidence="5 7" id="KW-1133">Transmembrane helix</keyword>
<dbReference type="GO" id="GO:0016020">
    <property type="term" value="C:membrane"/>
    <property type="evidence" value="ECO:0007669"/>
    <property type="project" value="UniProtKB-SubCell"/>
</dbReference>
<proteinExistence type="inferred from homology"/>
<evidence type="ECO:0000256" key="2">
    <source>
        <dbReference type="ARBA" id="ARBA00009045"/>
    </source>
</evidence>
<dbReference type="EMBL" id="BARV01037706">
    <property type="protein sequence ID" value="GAI53526.1"/>
    <property type="molecule type" value="Genomic_DNA"/>
</dbReference>
<dbReference type="Pfam" id="PF01694">
    <property type="entry name" value="Rhomboid"/>
    <property type="match status" value="1"/>
</dbReference>
<evidence type="ECO:0000256" key="6">
    <source>
        <dbReference type="ARBA" id="ARBA00023136"/>
    </source>
</evidence>
<feature type="non-terminal residue" evidence="9">
    <location>
        <position position="1"/>
    </location>
</feature>
<keyword evidence="3 7" id="KW-0812">Transmembrane</keyword>
<feature type="domain" description="Peptidase S54 rhomboid" evidence="8">
    <location>
        <begin position="2"/>
        <end position="94"/>
    </location>
</feature>
<dbReference type="InterPro" id="IPR022764">
    <property type="entry name" value="Peptidase_S54_rhomboid_dom"/>
</dbReference>
<dbReference type="PANTHER" id="PTHR43731">
    <property type="entry name" value="RHOMBOID PROTEASE"/>
    <property type="match status" value="1"/>
</dbReference>
<dbReference type="GO" id="GO:0004252">
    <property type="term" value="F:serine-type endopeptidase activity"/>
    <property type="evidence" value="ECO:0007669"/>
    <property type="project" value="InterPro"/>
</dbReference>
<evidence type="ECO:0000256" key="7">
    <source>
        <dbReference type="SAM" id="Phobius"/>
    </source>
</evidence>
<organism evidence="9">
    <name type="scientific">marine sediment metagenome</name>
    <dbReference type="NCBI Taxonomy" id="412755"/>
    <lineage>
        <taxon>unclassified sequences</taxon>
        <taxon>metagenomes</taxon>
        <taxon>ecological metagenomes</taxon>
    </lineage>
</organism>
<keyword evidence="6 7" id="KW-0472">Membrane</keyword>
<evidence type="ECO:0000259" key="8">
    <source>
        <dbReference type="Pfam" id="PF01694"/>
    </source>
</evidence>
<evidence type="ECO:0000256" key="5">
    <source>
        <dbReference type="ARBA" id="ARBA00022989"/>
    </source>
</evidence>
<dbReference type="Gene3D" id="1.20.1540.10">
    <property type="entry name" value="Rhomboid-like"/>
    <property type="match status" value="1"/>
</dbReference>
<comment type="similarity">
    <text evidence="2">Belongs to the peptidase S54 family.</text>
</comment>
<feature type="transmembrane region" description="Helical" evidence="7">
    <location>
        <begin position="73"/>
        <end position="92"/>
    </location>
</feature>
<comment type="caution">
    <text evidence="9">The sequence shown here is derived from an EMBL/GenBank/DDBJ whole genome shotgun (WGS) entry which is preliminary data.</text>
</comment>
<feature type="transmembrane region" description="Helical" evidence="7">
    <location>
        <begin position="12"/>
        <end position="38"/>
    </location>
</feature>
<feature type="transmembrane region" description="Helical" evidence="7">
    <location>
        <begin position="45"/>
        <end position="67"/>
    </location>
</feature>